<reference evidence="1" key="1">
    <citation type="submission" date="2021-03" db="EMBL/GenBank/DDBJ databases">
        <title>Draft genome sequence of rust myrtle Austropuccinia psidii MF-1, a brazilian biotype.</title>
        <authorList>
            <person name="Quecine M.C."/>
            <person name="Pachon D.M.R."/>
            <person name="Bonatelli M.L."/>
            <person name="Correr F.H."/>
            <person name="Franceschini L.M."/>
            <person name="Leite T.F."/>
            <person name="Margarido G.R.A."/>
            <person name="Almeida C.A."/>
            <person name="Ferrarezi J.A."/>
            <person name="Labate C.A."/>
        </authorList>
    </citation>
    <scope>NUCLEOTIDE SEQUENCE</scope>
    <source>
        <strain evidence="1">MF-1</strain>
    </source>
</reference>
<keyword evidence="2" id="KW-1185">Reference proteome</keyword>
<dbReference type="AlphaFoldDB" id="A0A9Q3EGA4"/>
<organism evidence="1 2">
    <name type="scientific">Austropuccinia psidii MF-1</name>
    <dbReference type="NCBI Taxonomy" id="1389203"/>
    <lineage>
        <taxon>Eukaryota</taxon>
        <taxon>Fungi</taxon>
        <taxon>Dikarya</taxon>
        <taxon>Basidiomycota</taxon>
        <taxon>Pucciniomycotina</taxon>
        <taxon>Pucciniomycetes</taxon>
        <taxon>Pucciniales</taxon>
        <taxon>Sphaerophragmiaceae</taxon>
        <taxon>Austropuccinia</taxon>
    </lineage>
</organism>
<comment type="caution">
    <text evidence="1">The sequence shown here is derived from an EMBL/GenBank/DDBJ whole genome shotgun (WGS) entry which is preliminary data.</text>
</comment>
<gene>
    <name evidence="1" type="ORF">O181_062045</name>
</gene>
<evidence type="ECO:0000313" key="1">
    <source>
        <dbReference type="EMBL" id="MBW0522330.1"/>
    </source>
</evidence>
<accession>A0A9Q3EGA4</accession>
<dbReference type="EMBL" id="AVOT02029486">
    <property type="protein sequence ID" value="MBW0522330.1"/>
    <property type="molecule type" value="Genomic_DNA"/>
</dbReference>
<evidence type="ECO:0000313" key="2">
    <source>
        <dbReference type="Proteomes" id="UP000765509"/>
    </source>
</evidence>
<proteinExistence type="predicted"/>
<protein>
    <submittedName>
        <fullName evidence="1">Uncharacterized protein</fullName>
    </submittedName>
</protein>
<sequence>MLLLALHPQNMPPMLPSPLLPLPPTHLILSTSYHSYAHIVPSRHGSNVALTPPYAYHPYGHLVPSRHAPNTTITPPYTSSHKPNPIHHLPFLCSGSTLKMKL</sequence>
<name>A0A9Q3EGA4_9BASI</name>
<dbReference type="Proteomes" id="UP000765509">
    <property type="component" value="Unassembled WGS sequence"/>
</dbReference>